<organism evidence="1 2">
    <name type="scientific">Rhodocyclus tenuis</name>
    <name type="common">Rhodospirillum tenue</name>
    <dbReference type="NCBI Taxonomy" id="1066"/>
    <lineage>
        <taxon>Bacteria</taxon>
        <taxon>Pseudomonadati</taxon>
        <taxon>Pseudomonadota</taxon>
        <taxon>Betaproteobacteria</taxon>
        <taxon>Rhodocyclales</taxon>
        <taxon>Rhodocyclaceae</taxon>
        <taxon>Rhodocyclus</taxon>
    </lineage>
</organism>
<name>A0A840G484_RHOTE</name>
<dbReference type="AlphaFoldDB" id="A0A840G484"/>
<proteinExistence type="predicted"/>
<dbReference type="Pfam" id="PF16074">
    <property type="entry name" value="PilW"/>
    <property type="match status" value="1"/>
</dbReference>
<accession>A0A840G484</accession>
<evidence type="ECO:0000313" key="1">
    <source>
        <dbReference type="EMBL" id="MBB4246746.1"/>
    </source>
</evidence>
<dbReference type="Proteomes" id="UP000587070">
    <property type="component" value="Unassembled WGS sequence"/>
</dbReference>
<comment type="caution">
    <text evidence="1">The sequence shown here is derived from an EMBL/GenBank/DDBJ whole genome shotgun (WGS) entry which is preliminary data.</text>
</comment>
<evidence type="ECO:0000313" key="2">
    <source>
        <dbReference type="Proteomes" id="UP000587070"/>
    </source>
</evidence>
<protein>
    <submittedName>
        <fullName evidence="1">Type IV pilus assembly protein PilW</fullName>
    </submittedName>
</protein>
<reference evidence="1 2" key="1">
    <citation type="submission" date="2020-08" db="EMBL/GenBank/DDBJ databases">
        <title>Genome sequencing of Purple Non-Sulfur Bacteria from various extreme environments.</title>
        <authorList>
            <person name="Mayer M."/>
        </authorList>
    </citation>
    <scope>NUCLEOTIDE SEQUENCE [LARGE SCALE GENOMIC DNA]</scope>
    <source>
        <strain evidence="1 2">2761</strain>
    </source>
</reference>
<sequence length="384" mass="41067">MVAAIIGIVILGVVASLYIANRKVFQFQESYSRLQEAGRYTMDALGSDMRAASYAGCGPLAEATNLSNLLNPSLHEEIRNIIAKDGSGNPYWWLDTARMVWGYDDNGGAIPAELNATVSDSDVLVVKYRSSAGEIMITDHDLANRRFAVAANSYPKGTTLVASDCAHASAFRMSNVSSGSPALIEYNTGSLPAALDNTGDQLSPEKYAVGGFISPLIVNAYYVMASNSPALVDTPDPCPTTDAAFIRRVLVVRTLSGSTDGNLLPPRPVACDVQTLQVRFGVDNDGDVSADRFMRADEIGVNNQALWRRVVSVRVELLVVNPKLNTAESDVVQCLDYNGGGTPQTCPNAADATAGAGYGYRWAGQGRRSAKVFTSTYSLRNRAS</sequence>
<dbReference type="InterPro" id="IPR032092">
    <property type="entry name" value="PilW"/>
</dbReference>
<gene>
    <name evidence="1" type="ORF">GGD90_001109</name>
</gene>
<dbReference type="GO" id="GO:0043683">
    <property type="term" value="P:type IV pilus assembly"/>
    <property type="evidence" value="ECO:0007669"/>
    <property type="project" value="InterPro"/>
</dbReference>
<keyword evidence="2" id="KW-1185">Reference proteome</keyword>
<dbReference type="EMBL" id="JACIGE010000003">
    <property type="protein sequence ID" value="MBB4246746.1"/>
    <property type="molecule type" value="Genomic_DNA"/>
</dbReference>